<name>A0A0E9XGR1_ANGAN</name>
<accession>A0A0E9XGR1</accession>
<reference evidence="1" key="2">
    <citation type="journal article" date="2015" name="Fish Shellfish Immunol.">
        <title>Early steps in the European eel (Anguilla anguilla)-Vibrio vulnificus interaction in the gills: Role of the RtxA13 toxin.</title>
        <authorList>
            <person name="Callol A."/>
            <person name="Pajuelo D."/>
            <person name="Ebbesson L."/>
            <person name="Teles M."/>
            <person name="MacKenzie S."/>
            <person name="Amaro C."/>
        </authorList>
    </citation>
    <scope>NUCLEOTIDE SEQUENCE</scope>
</reference>
<reference evidence="1" key="1">
    <citation type="submission" date="2014-11" db="EMBL/GenBank/DDBJ databases">
        <authorList>
            <person name="Amaro Gonzalez C."/>
        </authorList>
    </citation>
    <scope>NUCLEOTIDE SEQUENCE</scope>
</reference>
<organism evidence="1">
    <name type="scientific">Anguilla anguilla</name>
    <name type="common">European freshwater eel</name>
    <name type="synonym">Muraena anguilla</name>
    <dbReference type="NCBI Taxonomy" id="7936"/>
    <lineage>
        <taxon>Eukaryota</taxon>
        <taxon>Metazoa</taxon>
        <taxon>Chordata</taxon>
        <taxon>Craniata</taxon>
        <taxon>Vertebrata</taxon>
        <taxon>Euteleostomi</taxon>
        <taxon>Actinopterygii</taxon>
        <taxon>Neopterygii</taxon>
        <taxon>Teleostei</taxon>
        <taxon>Anguilliformes</taxon>
        <taxon>Anguillidae</taxon>
        <taxon>Anguilla</taxon>
    </lineage>
</organism>
<protein>
    <submittedName>
        <fullName evidence="1">Uncharacterized protein</fullName>
    </submittedName>
</protein>
<dbReference type="EMBL" id="GBXM01006748">
    <property type="protein sequence ID" value="JAI01830.1"/>
    <property type="molecule type" value="Transcribed_RNA"/>
</dbReference>
<sequence>MILSLIFNECHVFSHVCARLITSGLYSSKYCDYFLQTLVSNIPLTSFPVHAVVGSTKFP</sequence>
<proteinExistence type="predicted"/>
<evidence type="ECO:0000313" key="1">
    <source>
        <dbReference type="EMBL" id="JAI01830.1"/>
    </source>
</evidence>
<dbReference type="AlphaFoldDB" id="A0A0E9XGR1"/>